<dbReference type="SUPFAM" id="SSF56300">
    <property type="entry name" value="Metallo-dependent phosphatases"/>
    <property type="match status" value="1"/>
</dbReference>
<gene>
    <name evidence="4" type="ORF">SAMN05421664_0797</name>
</gene>
<dbReference type="STRING" id="311333.SAMN05421664_0797"/>
<dbReference type="GO" id="GO:0000166">
    <property type="term" value="F:nucleotide binding"/>
    <property type="evidence" value="ECO:0007669"/>
    <property type="project" value="UniProtKB-KW"/>
</dbReference>
<evidence type="ECO:0000256" key="1">
    <source>
        <dbReference type="ARBA" id="ARBA00006654"/>
    </source>
</evidence>
<evidence type="ECO:0000259" key="3">
    <source>
        <dbReference type="Pfam" id="PF00149"/>
    </source>
</evidence>
<dbReference type="PANTHER" id="PTHR11575">
    <property type="entry name" value="5'-NUCLEOTIDASE-RELATED"/>
    <property type="match status" value="1"/>
</dbReference>
<evidence type="ECO:0000313" key="5">
    <source>
        <dbReference type="Proteomes" id="UP000199627"/>
    </source>
</evidence>
<evidence type="ECO:0000256" key="2">
    <source>
        <dbReference type="RuleBase" id="RU362119"/>
    </source>
</evidence>
<sequence length="316" mass="35486">MDRKSFLKAIGGGTLAMALAPNMMMAEELNILDLKSANKLTILHTNDQHSRIEPFDESYTKNPNQGGFARRASLIQQIRNQESNVLLLDSGDIFQGTPYFNFFGGELEFKLMSMMKYDASTMGNHDFDNSLDGFLKVLPNAQFPFICSNYDFKNTILDGKTSQYKIFNKNGIKVGIFGVGIQLDGLVGKKQYGETVYSDPIDVAQHYSNFLKNEQKCDLVICLSHIGYDYKDEPDKVSDKILAAKTENIDLILGGHTHTFLPEPQTFKNRQGKNVLVNQVGWAGLLLGRIDFFFDSNKNVQHISWNNQAIDSSIIA</sequence>
<dbReference type="InterPro" id="IPR006146">
    <property type="entry name" value="5'-Nucleotdase_CS"/>
</dbReference>
<dbReference type="Gene3D" id="3.60.21.10">
    <property type="match status" value="1"/>
</dbReference>
<dbReference type="GO" id="GO:0009166">
    <property type="term" value="P:nucleotide catabolic process"/>
    <property type="evidence" value="ECO:0007669"/>
    <property type="project" value="InterPro"/>
</dbReference>
<keyword evidence="5" id="KW-1185">Reference proteome</keyword>
<keyword evidence="2" id="KW-0378">Hydrolase</keyword>
<dbReference type="PRINTS" id="PR01607">
    <property type="entry name" value="APYRASEFAMLY"/>
</dbReference>
<dbReference type="InterPro" id="IPR006179">
    <property type="entry name" value="5_nucleotidase/apyrase"/>
</dbReference>
<organism evidence="4 5">
    <name type="scientific">Chryseobacterium soldanellicola</name>
    <dbReference type="NCBI Taxonomy" id="311333"/>
    <lineage>
        <taxon>Bacteria</taxon>
        <taxon>Pseudomonadati</taxon>
        <taxon>Bacteroidota</taxon>
        <taxon>Flavobacteriia</taxon>
        <taxon>Flavobacteriales</taxon>
        <taxon>Weeksellaceae</taxon>
        <taxon>Chryseobacterium group</taxon>
        <taxon>Chryseobacterium</taxon>
    </lineage>
</organism>
<dbReference type="EMBL" id="FNKL01000001">
    <property type="protein sequence ID" value="SDQ15924.1"/>
    <property type="molecule type" value="Genomic_DNA"/>
</dbReference>
<dbReference type="Proteomes" id="UP000199627">
    <property type="component" value="Unassembled WGS sequence"/>
</dbReference>
<dbReference type="RefSeq" id="WP_089753810.1">
    <property type="nucleotide sequence ID" value="NZ_FNKL01000001.1"/>
</dbReference>
<dbReference type="PROSITE" id="PS00785">
    <property type="entry name" value="5_NUCLEOTIDASE_1"/>
    <property type="match status" value="1"/>
</dbReference>
<feature type="domain" description="Calcineurin-like phosphoesterase" evidence="3">
    <location>
        <begin position="41"/>
        <end position="259"/>
    </location>
</feature>
<dbReference type="Pfam" id="PF00149">
    <property type="entry name" value="Metallophos"/>
    <property type="match status" value="1"/>
</dbReference>
<accession>A0A1H0YLA5</accession>
<dbReference type="GO" id="GO:0046872">
    <property type="term" value="F:metal ion binding"/>
    <property type="evidence" value="ECO:0007669"/>
    <property type="project" value="InterPro"/>
</dbReference>
<dbReference type="GO" id="GO:0016788">
    <property type="term" value="F:hydrolase activity, acting on ester bonds"/>
    <property type="evidence" value="ECO:0007669"/>
    <property type="project" value="InterPro"/>
</dbReference>
<reference evidence="5" key="1">
    <citation type="submission" date="2016-10" db="EMBL/GenBank/DDBJ databases">
        <authorList>
            <person name="Varghese N."/>
            <person name="Submissions S."/>
        </authorList>
    </citation>
    <scope>NUCLEOTIDE SEQUENCE [LARGE SCALE GENOMIC DNA]</scope>
    <source>
        <strain evidence="5">DSM 17072</strain>
    </source>
</reference>
<dbReference type="CDD" id="cd00845">
    <property type="entry name" value="MPP_UshA_N_like"/>
    <property type="match status" value="1"/>
</dbReference>
<keyword evidence="2" id="KW-0547">Nucleotide-binding</keyword>
<proteinExistence type="inferred from homology"/>
<evidence type="ECO:0000313" key="4">
    <source>
        <dbReference type="EMBL" id="SDQ15924.1"/>
    </source>
</evidence>
<dbReference type="InterPro" id="IPR029052">
    <property type="entry name" value="Metallo-depent_PP-like"/>
</dbReference>
<dbReference type="PANTHER" id="PTHR11575:SF24">
    <property type="entry name" value="5'-NUCLEOTIDASE"/>
    <property type="match status" value="1"/>
</dbReference>
<dbReference type="OrthoDB" id="9775118at2"/>
<name>A0A1H0YLA5_9FLAO</name>
<comment type="similarity">
    <text evidence="1 2">Belongs to the 5'-nucleotidase family.</text>
</comment>
<protein>
    <submittedName>
        <fullName evidence="4">5'-nucleotidase</fullName>
    </submittedName>
</protein>
<dbReference type="InterPro" id="IPR004843">
    <property type="entry name" value="Calcineurin-like_PHP"/>
</dbReference>
<dbReference type="AlphaFoldDB" id="A0A1H0YLA5"/>